<feature type="compositionally biased region" description="Basic and acidic residues" evidence="4">
    <location>
        <begin position="204"/>
        <end position="213"/>
    </location>
</feature>
<gene>
    <name evidence="8 9 10 11" type="primary">LOC111107926</name>
</gene>
<keyword evidence="1" id="KW-0677">Repeat</keyword>
<evidence type="ECO:0000313" key="11">
    <source>
        <dbReference type="RefSeq" id="XP_022299071.1"/>
    </source>
</evidence>
<feature type="repeat" description="ANK" evidence="3">
    <location>
        <begin position="1349"/>
        <end position="1381"/>
    </location>
</feature>
<feature type="region of interest" description="Disordered" evidence="4">
    <location>
        <begin position="204"/>
        <end position="223"/>
    </location>
</feature>
<feature type="repeat" description="ANK" evidence="3">
    <location>
        <begin position="1121"/>
        <end position="1153"/>
    </location>
</feature>
<feature type="repeat" description="ANK" evidence="3">
    <location>
        <begin position="1481"/>
        <end position="1513"/>
    </location>
</feature>
<feature type="repeat" description="ANK" evidence="3">
    <location>
        <begin position="992"/>
        <end position="1024"/>
    </location>
</feature>
<dbReference type="InterPro" id="IPR049050">
    <property type="entry name" value="nSTAND3"/>
</dbReference>
<dbReference type="SUPFAM" id="SSF52540">
    <property type="entry name" value="P-loop containing nucleoside triphosphate hydrolases"/>
    <property type="match status" value="2"/>
</dbReference>
<dbReference type="RefSeq" id="XP_022299069.1">
    <property type="nucleotide sequence ID" value="XM_022443361.1"/>
</dbReference>
<dbReference type="PROSITE" id="PS50088">
    <property type="entry name" value="ANK_REPEAT"/>
    <property type="match status" value="25"/>
</dbReference>
<dbReference type="Gene3D" id="3.40.50.300">
    <property type="entry name" value="P-loop containing nucleotide triphosphate hydrolases"/>
    <property type="match status" value="1"/>
</dbReference>
<feature type="repeat" description="ANK" evidence="3">
    <location>
        <begin position="1316"/>
        <end position="1348"/>
    </location>
</feature>
<evidence type="ECO:0000313" key="10">
    <source>
        <dbReference type="RefSeq" id="XP_022299070.1"/>
    </source>
</evidence>
<name>A0A8B8B7K5_CRAVI</name>
<feature type="repeat" description="ANK" evidence="3">
    <location>
        <begin position="1646"/>
        <end position="1678"/>
    </location>
</feature>
<feature type="repeat" description="ANK" evidence="3">
    <location>
        <begin position="1712"/>
        <end position="1744"/>
    </location>
</feature>
<dbReference type="PANTHER" id="PTHR24171">
    <property type="entry name" value="ANKYRIN REPEAT DOMAIN-CONTAINING PROTEIN 39-RELATED"/>
    <property type="match status" value="1"/>
</dbReference>
<feature type="repeat" description="ANK" evidence="3">
    <location>
        <begin position="1154"/>
        <end position="1186"/>
    </location>
</feature>
<dbReference type="InterPro" id="IPR027417">
    <property type="entry name" value="P-loop_NTPase"/>
</dbReference>
<feature type="domain" description="DZIP3-like HEPN" evidence="5">
    <location>
        <begin position="55"/>
        <end position="181"/>
    </location>
</feature>
<dbReference type="GeneID" id="111107926"/>
<dbReference type="InterPro" id="IPR041249">
    <property type="entry name" value="HEPN_DZIP3"/>
</dbReference>
<feature type="repeat" description="ANK" evidence="3">
    <location>
        <begin position="797"/>
        <end position="829"/>
    </location>
</feature>
<dbReference type="RefSeq" id="XP_022299068.1">
    <property type="nucleotide sequence ID" value="XM_022443360.1"/>
</dbReference>
<accession>A0A8B8B7K5</accession>
<evidence type="ECO:0000259" key="6">
    <source>
        <dbReference type="Pfam" id="PF20720"/>
    </source>
</evidence>
<feature type="repeat" description="ANK" evidence="3">
    <location>
        <begin position="863"/>
        <end position="895"/>
    </location>
</feature>
<dbReference type="PRINTS" id="PR01415">
    <property type="entry name" value="ANKYRIN"/>
</dbReference>
<feature type="repeat" description="ANK" evidence="3">
    <location>
        <begin position="1025"/>
        <end position="1057"/>
    </location>
</feature>
<feature type="repeat" description="ANK" evidence="3">
    <location>
        <begin position="1382"/>
        <end position="1414"/>
    </location>
</feature>
<feature type="repeat" description="ANK" evidence="3">
    <location>
        <begin position="1745"/>
        <end position="1777"/>
    </location>
</feature>
<dbReference type="RefSeq" id="XP_022299071.1">
    <property type="nucleotide sequence ID" value="XM_022443363.1"/>
</dbReference>
<feature type="repeat" description="ANK" evidence="3">
    <location>
        <begin position="830"/>
        <end position="862"/>
    </location>
</feature>
<feature type="domain" description="Novel STAND NTPase 3" evidence="6">
    <location>
        <begin position="262"/>
        <end position="429"/>
    </location>
</feature>
<dbReference type="Pfam" id="PF13857">
    <property type="entry name" value="Ank_5"/>
    <property type="match status" value="2"/>
</dbReference>
<feature type="repeat" description="ANK" evidence="3">
    <location>
        <begin position="1613"/>
        <end position="1645"/>
    </location>
</feature>
<evidence type="ECO:0000313" key="7">
    <source>
        <dbReference type="Proteomes" id="UP000694844"/>
    </source>
</evidence>
<evidence type="ECO:0000259" key="5">
    <source>
        <dbReference type="Pfam" id="PF18738"/>
    </source>
</evidence>
<protein>
    <submittedName>
        <fullName evidence="8 9">Serine/threonine-protein phosphatase 6 regulatory ankyrin repeat subunit B-like isoform X1</fullName>
    </submittedName>
</protein>
<feature type="repeat" description="ANK" evidence="3">
    <location>
        <begin position="1448"/>
        <end position="1480"/>
    </location>
</feature>
<evidence type="ECO:0000256" key="3">
    <source>
        <dbReference type="PROSITE-ProRule" id="PRU00023"/>
    </source>
</evidence>
<evidence type="ECO:0000313" key="9">
    <source>
        <dbReference type="RefSeq" id="XP_022299069.1"/>
    </source>
</evidence>
<dbReference type="OrthoDB" id="7464126at2759"/>
<feature type="repeat" description="ANK" evidence="3">
    <location>
        <begin position="1514"/>
        <end position="1546"/>
    </location>
</feature>
<dbReference type="RefSeq" id="XP_022299070.1">
    <property type="nucleotide sequence ID" value="XM_022443362.1"/>
</dbReference>
<feature type="repeat" description="ANK" evidence="3">
    <location>
        <begin position="929"/>
        <end position="964"/>
    </location>
</feature>
<keyword evidence="7" id="KW-1185">Reference proteome</keyword>
<dbReference type="Pfam" id="PF00023">
    <property type="entry name" value="Ank"/>
    <property type="match status" value="5"/>
</dbReference>
<keyword evidence="2 3" id="KW-0040">ANK repeat</keyword>
<evidence type="ECO:0000256" key="4">
    <source>
        <dbReference type="SAM" id="MobiDB-lite"/>
    </source>
</evidence>
<dbReference type="SUPFAM" id="SSF48403">
    <property type="entry name" value="Ankyrin repeat"/>
    <property type="match status" value="3"/>
</dbReference>
<dbReference type="KEGG" id="cvn:111107926"/>
<feature type="repeat" description="ANK" evidence="3">
    <location>
        <begin position="1679"/>
        <end position="1711"/>
    </location>
</feature>
<feature type="repeat" description="ANK" evidence="3">
    <location>
        <begin position="1187"/>
        <end position="1219"/>
    </location>
</feature>
<dbReference type="InterPro" id="IPR002110">
    <property type="entry name" value="Ankyrin_rpt"/>
</dbReference>
<dbReference type="Pfam" id="PF18738">
    <property type="entry name" value="HEPN_DZIP3"/>
    <property type="match status" value="1"/>
</dbReference>
<feature type="repeat" description="ANK" evidence="3">
    <location>
        <begin position="1283"/>
        <end position="1315"/>
    </location>
</feature>
<feature type="repeat" description="ANK" evidence="3">
    <location>
        <begin position="1580"/>
        <end position="1612"/>
    </location>
</feature>
<organism evidence="7 11">
    <name type="scientific">Crassostrea virginica</name>
    <name type="common">Eastern oyster</name>
    <dbReference type="NCBI Taxonomy" id="6565"/>
    <lineage>
        <taxon>Eukaryota</taxon>
        <taxon>Metazoa</taxon>
        <taxon>Spiralia</taxon>
        <taxon>Lophotrochozoa</taxon>
        <taxon>Mollusca</taxon>
        <taxon>Bivalvia</taxon>
        <taxon>Autobranchia</taxon>
        <taxon>Pteriomorphia</taxon>
        <taxon>Ostreida</taxon>
        <taxon>Ostreoidea</taxon>
        <taxon>Ostreidae</taxon>
        <taxon>Crassostrea</taxon>
    </lineage>
</organism>
<dbReference type="SMART" id="SM00248">
    <property type="entry name" value="ANK"/>
    <property type="match status" value="31"/>
</dbReference>
<evidence type="ECO:0000256" key="1">
    <source>
        <dbReference type="ARBA" id="ARBA00022737"/>
    </source>
</evidence>
<dbReference type="PROSITE" id="PS50297">
    <property type="entry name" value="ANK_REP_REGION"/>
    <property type="match status" value="23"/>
</dbReference>
<feature type="repeat" description="ANK" evidence="3">
    <location>
        <begin position="1415"/>
        <end position="1447"/>
    </location>
</feature>
<feature type="repeat" description="ANK" evidence="3">
    <location>
        <begin position="1547"/>
        <end position="1579"/>
    </location>
</feature>
<sequence length="1786" mass="195849">MASTSYAATEEMTNLNRVSRLLMGPCTDQLRDLLRFYIPLASFLTVIQREKLRLPRLTGPQWNLILPSCGVYSGNYNDMDISLLYILLRNLCGIQAHNMGWGNIPDSTDRSVSANIERIRLARNECSHFAGGMSKTEFNRIWSNIKGAVVDLDKYLGIGNKFQEKVDFVRNDTMDPARDKHFSDQLLEQMKEIENVKKEVDSLKRQAEKEDKQHKQKMQKLESSQHGIKQMVLELKNDYIPPNVKEQHKMLLETWRKEDSPFHEIHSFPTILDKIQSQQITTIIGSPGSGKTTTARHLALRLQTDCEFEIVPVDDITEIKQYGHPKCKQIFILDDVIGVWGFKQNDLANLDKYSESIFNVLREHSKILFTCRKAVYNEATILFTFKKQKYNTFADLKSFALAEEFIIDLEDKNNRLNDRDRSQMLKNHCIQKSLSLSPEELPNEFLTGGLMMYPLLCKLFCSESKYRALGKAFFETPYTCILDQMEDLKGYKPIQYASLVLCMFCQNKISEGNFRKQDSRFMQIKKNVFENCRVSGSDREIIDALNSMINTFTTHTKEGYSLIHDSVYEVLAFHYGNKHQEDMLQYMSSSFVAKKFYVHDNSDGPKDLRINFNKEHFPAFAERLVRDLKSLELHDVFMNEALKEHCICNAFIDELKKLSYCEIKKLFFIKQQDTSKIFIRKDEEIKKGREENIYEWQRQKLLMRDTLGKPNIRVISWVIAYGHCQLLQFLFDLVTEHKESICRVMDLEIPEESGNNYISSIQEQTRLLTLSCYNDNLDVVKLLLKHFNVNCINYSALSCTPLATACSVGYKPIVDFLIRYGAKCNIIDGQFDSPLYEASLVGHADVVDLLIKGGADCNQSNKHGRTPLYAASLAGHVDVVDLLIKGGADCNQDDEEGSTPLHAASLVGKANVVDLLIKGGAICNQDDQKGSTPLHAASLAGHHAIEELLYELDRNGSDYWCSNQYHASLHDYVEVADLLIKGGAECNQSDKQDRTPLYAASLAGHVDVADLLIKGGANCNQGDKIGSTPLYAASLVGKVDVVDLLIKGGAVCNQGDQNGSTPLYAASLGGQYDIEELIDEMELNICNFWDNNQYDASFADYAKVADLLIKSGADCNEGVKQGRTPLYAASMVGNADVVDLLIKGGANCNQGDEEESTPLHAASRYGHAEVVDLLIKAGANCNEGDKIGSTPLYAASLVGKVDVVDLLIKGGAVCNQGDQNGSTPLYAASLGGHHDIEELIDEMEWNLCNFRDNNQYDASFADYAKVADLLIKSGADCNEGVKQGRTPLYAASMVGNADVVDLLIKGGANCNQGDEEESTPLHAASRYGHAEVVDLLIKAGANCNQGDKEDSTPLHAASRYGHTDVVDLLIKGGANFNQGDEEGSTPLHAASMHGHADVVDLLIKGGANCNQGDEEDSTPLHAASLYDHADAVDLLIKGGANCNQGDEEGSTPLYAASRYGHAGVVDLLIKGGANCNQGDEEGSTPLHAASRYGHAGVVDLLIKGGANCNQGDKGDRTPLHAASRYGHAEVVDLLIKAGANCNQGDKEDSTPLHAASRYGHTGVVDLLIKGGANFNQGDEEDSTPLHAASRHGHADVVDLLIKGGANCNQGDEEDSTPLHAASLYGHADAVDLLIKGGANCNQGDEEDSTPLYAASRYGHAGVVDLLIKGGANCNQGDEEGSTPLHAASRHGHADVVDLLIKGGANCNQGDEEDSTPLHAASLYGHADAVDLLIKGGANCNQGDEEGTTPLYVASMNGNADVVDLLIKSGANCNQGDKEGSTTLHAV</sequence>
<dbReference type="InterPro" id="IPR036770">
    <property type="entry name" value="Ankyrin_rpt-contain_sf"/>
</dbReference>
<reference evidence="8 9" key="1">
    <citation type="submission" date="2025-04" db="UniProtKB">
        <authorList>
            <consortium name="RefSeq"/>
        </authorList>
    </citation>
    <scope>IDENTIFICATION</scope>
    <source>
        <tissue evidence="8 9">Whole sample</tissue>
    </source>
</reference>
<dbReference type="Pfam" id="PF12796">
    <property type="entry name" value="Ank_2"/>
    <property type="match status" value="7"/>
</dbReference>
<proteinExistence type="predicted"/>
<feature type="repeat" description="ANK" evidence="3">
    <location>
        <begin position="896"/>
        <end position="928"/>
    </location>
</feature>
<dbReference type="Gene3D" id="1.25.40.20">
    <property type="entry name" value="Ankyrin repeat-containing domain"/>
    <property type="match status" value="11"/>
</dbReference>
<evidence type="ECO:0000256" key="2">
    <source>
        <dbReference type="ARBA" id="ARBA00023043"/>
    </source>
</evidence>
<dbReference type="PANTHER" id="PTHR24171:SF10">
    <property type="entry name" value="ANKYRIN REPEAT DOMAIN-CONTAINING PROTEIN 29-LIKE"/>
    <property type="match status" value="1"/>
</dbReference>
<dbReference type="Pfam" id="PF20720">
    <property type="entry name" value="nSTAND3"/>
    <property type="match status" value="1"/>
</dbReference>
<evidence type="ECO:0000313" key="8">
    <source>
        <dbReference type="RefSeq" id="XP_022299068.1"/>
    </source>
</evidence>
<dbReference type="Proteomes" id="UP000694844">
    <property type="component" value="Chromosome 8"/>
</dbReference>